<dbReference type="Gene3D" id="1.10.275.10">
    <property type="entry name" value="Fumarase/aspartase (N-terminal domain)"/>
    <property type="match status" value="1"/>
</dbReference>
<evidence type="ECO:0000256" key="2">
    <source>
        <dbReference type="ARBA" id="ARBA00012338"/>
    </source>
</evidence>
<dbReference type="HAMAP" id="MF_00006">
    <property type="entry name" value="Arg_succ_lyase"/>
    <property type="match status" value="1"/>
</dbReference>
<dbReference type="UniPathway" id="UPA00068">
    <property type="reaction ID" value="UER00114"/>
</dbReference>
<dbReference type="InterPro" id="IPR020557">
    <property type="entry name" value="Fumarate_lyase_CS"/>
</dbReference>
<comment type="caution">
    <text evidence="7">The sequence shown here is derived from an EMBL/GenBank/DDBJ whole genome shotgun (WGS) entry which is preliminary data.</text>
</comment>
<dbReference type="CDD" id="cd01359">
    <property type="entry name" value="Argininosuccinate_lyase"/>
    <property type="match status" value="1"/>
</dbReference>
<dbReference type="Pfam" id="PF00206">
    <property type="entry name" value="Lyase_1"/>
    <property type="match status" value="1"/>
</dbReference>
<keyword evidence="4" id="KW-0963">Cytoplasm</keyword>
<evidence type="ECO:0000256" key="1">
    <source>
        <dbReference type="ARBA" id="ARBA00004941"/>
    </source>
</evidence>
<dbReference type="InterPro" id="IPR008948">
    <property type="entry name" value="L-Aspartase-like"/>
</dbReference>
<feature type="domain" description="Fumarate lyase N-terminal" evidence="5">
    <location>
        <begin position="9"/>
        <end position="302"/>
    </location>
</feature>
<comment type="pathway">
    <text evidence="1 4">Amino-acid biosynthesis; L-arginine biosynthesis; L-arginine from L-ornithine and carbamoyl phosphate: step 3/3.</text>
</comment>
<dbReference type="NCBIfam" id="TIGR00838">
    <property type="entry name" value="argH"/>
    <property type="match status" value="1"/>
</dbReference>
<dbReference type="PROSITE" id="PS00163">
    <property type="entry name" value="FUMARATE_LYASES"/>
    <property type="match status" value="1"/>
</dbReference>
<gene>
    <name evidence="4" type="primary">argH</name>
    <name evidence="7" type="ORF">A2Y85_04180</name>
</gene>
<dbReference type="GO" id="GO:0004056">
    <property type="term" value="F:argininosuccinate lyase activity"/>
    <property type="evidence" value="ECO:0007669"/>
    <property type="project" value="UniProtKB-UniRule"/>
</dbReference>
<evidence type="ECO:0000313" key="8">
    <source>
        <dbReference type="Proteomes" id="UP000177025"/>
    </source>
</evidence>
<proteinExistence type="inferred from homology"/>
<accession>A0A1F4UF98</accession>
<keyword evidence="4 7" id="KW-0456">Lyase</keyword>
<dbReference type="InterPro" id="IPR022761">
    <property type="entry name" value="Fumarate_lyase_N"/>
</dbReference>
<dbReference type="InterPro" id="IPR009049">
    <property type="entry name" value="Argininosuccinate_lyase"/>
</dbReference>
<dbReference type="EMBL" id="MEUM01000014">
    <property type="protein sequence ID" value="OGC43628.1"/>
    <property type="molecule type" value="Genomic_DNA"/>
</dbReference>
<keyword evidence="3 4" id="KW-0055">Arginine biosynthesis</keyword>
<dbReference type="SUPFAM" id="SSF48557">
    <property type="entry name" value="L-aspartase-like"/>
    <property type="match status" value="1"/>
</dbReference>
<dbReference type="PANTHER" id="PTHR43814">
    <property type="entry name" value="ARGININOSUCCINATE LYASE"/>
    <property type="match status" value="1"/>
</dbReference>
<keyword evidence="4" id="KW-0028">Amino-acid biosynthesis</keyword>
<dbReference type="PRINTS" id="PR00145">
    <property type="entry name" value="ARGSUCLYASE"/>
</dbReference>
<dbReference type="Gene3D" id="1.10.40.30">
    <property type="entry name" value="Fumarase/aspartase (C-terminal domain)"/>
    <property type="match status" value="1"/>
</dbReference>
<comment type="subcellular location">
    <subcellularLocation>
        <location evidence="4">Cytoplasm</location>
    </subcellularLocation>
</comment>
<dbReference type="Gene3D" id="1.20.200.10">
    <property type="entry name" value="Fumarase/aspartase (Central domain)"/>
    <property type="match status" value="1"/>
</dbReference>
<dbReference type="EC" id="4.3.2.1" evidence="2 4"/>
<reference evidence="7 8" key="1">
    <citation type="journal article" date="2016" name="Nat. Commun.">
        <title>Thousands of microbial genomes shed light on interconnected biogeochemical processes in an aquifer system.</title>
        <authorList>
            <person name="Anantharaman K."/>
            <person name="Brown C.T."/>
            <person name="Hug L.A."/>
            <person name="Sharon I."/>
            <person name="Castelle C.J."/>
            <person name="Probst A.J."/>
            <person name="Thomas B.C."/>
            <person name="Singh A."/>
            <person name="Wilkins M.J."/>
            <person name="Karaoz U."/>
            <person name="Brodie E.L."/>
            <person name="Williams K.H."/>
            <person name="Hubbard S.S."/>
            <person name="Banfield J.F."/>
        </authorList>
    </citation>
    <scope>NUCLEOTIDE SEQUENCE [LARGE SCALE GENOMIC DNA]</scope>
</reference>
<dbReference type="AlphaFoldDB" id="A0A1F4UF98"/>
<dbReference type="GO" id="GO:0042450">
    <property type="term" value="P:L-arginine biosynthetic process via ornithine"/>
    <property type="evidence" value="ECO:0007669"/>
    <property type="project" value="UniProtKB-UniRule"/>
</dbReference>
<dbReference type="Proteomes" id="UP000177025">
    <property type="component" value="Unassembled WGS sequence"/>
</dbReference>
<dbReference type="GO" id="GO:0005829">
    <property type="term" value="C:cytosol"/>
    <property type="evidence" value="ECO:0007669"/>
    <property type="project" value="TreeGrafter"/>
</dbReference>
<evidence type="ECO:0000313" key="7">
    <source>
        <dbReference type="EMBL" id="OGC43628.1"/>
    </source>
</evidence>
<dbReference type="InterPro" id="IPR024083">
    <property type="entry name" value="Fumarase/histidase_N"/>
</dbReference>
<evidence type="ECO:0000256" key="3">
    <source>
        <dbReference type="ARBA" id="ARBA00022571"/>
    </source>
</evidence>
<comment type="catalytic activity">
    <reaction evidence="4">
        <text>2-(N(omega)-L-arginino)succinate = fumarate + L-arginine</text>
        <dbReference type="Rhea" id="RHEA:24020"/>
        <dbReference type="ChEBI" id="CHEBI:29806"/>
        <dbReference type="ChEBI" id="CHEBI:32682"/>
        <dbReference type="ChEBI" id="CHEBI:57472"/>
        <dbReference type="EC" id="4.3.2.1"/>
    </reaction>
</comment>
<name>A0A1F4UF98_UNCW3</name>
<dbReference type="Pfam" id="PF14698">
    <property type="entry name" value="ASL_C2"/>
    <property type="match status" value="1"/>
</dbReference>
<sequence>MKSGIWHKRFKKPLHPTIKKFSDSTAEDERLVIYEIMACLAHVQMLRQCGIVKKTEANSLLKALNKILTQYKSGKFKMHSELEDVHMNIEEAVKIIAGKSGDKLHTARSRNDLIATDLRLYARDSTHKIISRLIDIQKQLLEQAKRNSNTVIPGFTHLRPAQPITWSFYMHAQFQRFARDLDCLKDALKRINVSPMGSAALAGTSHPINNKLTSTLLKFNRVAENALDAVSDRDFITELLYICSQIAIHIASFCEDIVIYTSPDYDLIELNDSISTGSSIMPQKKNPDLFELLRAKAGNAIGNLCSVLTILKGLPSSYNRDLQEIKSVLFRQVDESIKCLEVLTIGVARIKIKEKDWVHQPSFICATDLVDYLVRQGMAFRQAYDLIAECVGNSNNNIYLFIRLCANRSKLDENIIKKIITPYYTVKNRISSNGTGFKAVRQALKRAREQVFTL</sequence>
<dbReference type="PANTHER" id="PTHR43814:SF1">
    <property type="entry name" value="ARGININOSUCCINATE LYASE"/>
    <property type="match status" value="1"/>
</dbReference>
<dbReference type="InterPro" id="IPR029419">
    <property type="entry name" value="Arg_succ_lyase_C"/>
</dbReference>
<organism evidence="7 8">
    <name type="scientific">candidate division WOR-3 bacterium RBG_13_43_14</name>
    <dbReference type="NCBI Taxonomy" id="1802590"/>
    <lineage>
        <taxon>Bacteria</taxon>
        <taxon>Bacteria division WOR-3</taxon>
    </lineage>
</organism>
<evidence type="ECO:0000256" key="4">
    <source>
        <dbReference type="HAMAP-Rule" id="MF_00006"/>
    </source>
</evidence>
<dbReference type="InterPro" id="IPR000362">
    <property type="entry name" value="Fumarate_lyase_fam"/>
</dbReference>
<comment type="similarity">
    <text evidence="4">Belongs to the lyase 1 family. Argininosuccinate lyase subfamily.</text>
</comment>
<feature type="domain" description="Argininosuccinate lyase C-terminal" evidence="6">
    <location>
        <begin position="363"/>
        <end position="395"/>
    </location>
</feature>
<dbReference type="PRINTS" id="PR00149">
    <property type="entry name" value="FUMRATELYASE"/>
</dbReference>
<evidence type="ECO:0000259" key="5">
    <source>
        <dbReference type="Pfam" id="PF00206"/>
    </source>
</evidence>
<evidence type="ECO:0000259" key="6">
    <source>
        <dbReference type="Pfam" id="PF14698"/>
    </source>
</evidence>
<protein>
    <recommendedName>
        <fullName evidence="2 4">Argininosuccinate lyase</fullName>
        <shortName evidence="4">ASAL</shortName>
        <ecNumber evidence="2 4">4.3.2.1</ecNumber>
    </recommendedName>
    <alternativeName>
        <fullName evidence="4">Arginosuccinase</fullName>
    </alternativeName>
</protein>
<dbReference type="FunFam" id="1.20.200.10:FF:000015">
    <property type="entry name" value="argininosuccinate lyase isoform X2"/>
    <property type="match status" value="1"/>
</dbReference>